<evidence type="ECO:0000313" key="2">
    <source>
        <dbReference type="Proteomes" id="UP000501374"/>
    </source>
</evidence>
<organism evidence="1 2">
    <name type="scientific">Bacillus thuringiensis serovar andalousiensis</name>
    <dbReference type="NCBI Taxonomy" id="257985"/>
    <lineage>
        <taxon>Bacteria</taxon>
        <taxon>Bacillati</taxon>
        <taxon>Bacillota</taxon>
        <taxon>Bacilli</taxon>
        <taxon>Bacillales</taxon>
        <taxon>Bacillaceae</taxon>
        <taxon>Bacillus</taxon>
        <taxon>Bacillus cereus group</taxon>
    </lineage>
</organism>
<evidence type="ECO:0000313" key="1">
    <source>
        <dbReference type="EMBL" id="QIW19064.1"/>
    </source>
</evidence>
<dbReference type="RefSeq" id="WP_172553697.1">
    <property type="nucleotide sequence ID" value="NZ_CP035727.2"/>
</dbReference>
<proteinExistence type="predicted"/>
<name>A0A6H0THA0_BACTU</name>
<dbReference type="AlphaFoldDB" id="A0A6H0THA0"/>
<protein>
    <submittedName>
        <fullName evidence="1">XkdX family protein</fullName>
    </submittedName>
</protein>
<gene>
    <name evidence="1" type="ORF">EVG22_11520</name>
</gene>
<dbReference type="Proteomes" id="UP000501374">
    <property type="component" value="Chromosome"/>
</dbReference>
<dbReference type="NCBIfam" id="TIGR01669">
    <property type="entry name" value="phage_XkdX"/>
    <property type="match status" value="1"/>
</dbReference>
<sequence length="55" mass="6839">MLTAEWWYESIKNYYELDIYKKEDVKKYYSPLKKINEEQYKEIIGEPTEEPKDVE</sequence>
<dbReference type="InterPro" id="IPR010022">
    <property type="entry name" value="XkdX"/>
</dbReference>
<accession>A0A6H0THA0</accession>
<reference evidence="2" key="1">
    <citation type="submission" date="2019-02" db="EMBL/GenBank/DDBJ databases">
        <title>Structural and Functional analysis of Lanthipeptide from Bacillus thuringiensis serovar andalousiensis B23193.</title>
        <authorList>
            <person name="Andreeva J.V."/>
            <person name="Grigoreva A."/>
        </authorList>
    </citation>
    <scope>NUCLEOTIDE SEQUENCE [LARGE SCALE GENOMIC DNA]</scope>
    <source>
        <strain evidence="2">B23193</strain>
    </source>
</reference>
<dbReference type="EMBL" id="CP035727">
    <property type="protein sequence ID" value="QIW19064.1"/>
    <property type="molecule type" value="Genomic_DNA"/>
</dbReference>
<dbReference type="Pfam" id="PF09693">
    <property type="entry name" value="Phage_XkdX"/>
    <property type="match status" value="1"/>
</dbReference>